<proteinExistence type="predicted"/>
<organism evidence="1">
    <name type="scientific">uncultured marine group II/III euryarchaeote AD1000_87_H07</name>
    <dbReference type="NCBI Taxonomy" id="1457819"/>
    <lineage>
        <taxon>Archaea</taxon>
        <taxon>Methanobacteriati</taxon>
        <taxon>Methanobacteriota</taxon>
        <taxon>environmental samples</taxon>
    </lineage>
</organism>
<dbReference type="EMBL" id="KF900489">
    <property type="protein sequence ID" value="AIE96790.1"/>
    <property type="molecule type" value="Genomic_DNA"/>
</dbReference>
<reference evidence="1" key="1">
    <citation type="journal article" date="2014" name="Genome Biol. Evol.">
        <title>Pangenome evidence for extensive interdomain horizontal transfer affecting lineage core and shell genes in uncultured planktonic thaumarchaeota and euryarchaeota.</title>
        <authorList>
            <person name="Deschamps P."/>
            <person name="Zivanovic Y."/>
            <person name="Moreira D."/>
            <person name="Rodriguez-Valera F."/>
            <person name="Lopez-Garcia P."/>
        </authorList>
    </citation>
    <scope>NUCLEOTIDE SEQUENCE</scope>
</reference>
<evidence type="ECO:0000313" key="1">
    <source>
        <dbReference type="EMBL" id="AIE96790.1"/>
    </source>
</evidence>
<name>A0A075FYA6_9EURY</name>
<dbReference type="AlphaFoldDB" id="A0A075FYA6"/>
<accession>A0A075FYA6</accession>
<sequence length="185" mass="21244">MAAGIPNDLGRMYLVLGSQEISLSDYTREANERWLRVTPQDTWSSTLSRVRIARQEALERTLETIRSSGFPDRGSAFAKLLGACGIEKKADVVLAAIQYMRSVEKESVTQPRELRRLIEETRKWPRGRVRKWNISLYISRMLEGSSTRGHGTPFLEHPRRRPRKNGYVVLTDAGRDHLDHLSLNR</sequence>
<protein>
    <submittedName>
        <fullName evidence="1">Uncharacterized protein</fullName>
    </submittedName>
</protein>